<name>A0AAW6T6J4_9MICO</name>
<keyword evidence="4" id="KW-1185">Reference proteome</keyword>
<dbReference type="RefSeq" id="WP_281487746.1">
    <property type="nucleotide sequence ID" value="NZ_JASATX010000001.1"/>
</dbReference>
<dbReference type="InterPro" id="IPR054491">
    <property type="entry name" value="MGH1-like_GH"/>
</dbReference>
<dbReference type="Pfam" id="PF22422">
    <property type="entry name" value="MGH1-like_GH"/>
    <property type="match status" value="1"/>
</dbReference>
<accession>A0AAW6T6J4</accession>
<sequence length="714" mass="78363">MAGWNADTLARPAGKGAVTIVEGSSFCISAANGDMVPTLPHGVFVRDTRLVSRWTLLVDGMPVESLAAMTPDPHRAVMVGRAAHVPGQADTPIIVERDRRLDGHLNELVTLRSFSRTELRCRVEVLLEADFADIFEVKEGRAAGVAQPRVHGPRGRMLIESTSHPERLGLEVSAARSTFAADRVVFDVTLPPHGVWSEEIRLNPTRSGEEITFRPHQEGIADMLSSSEKYLDWHARIPRPTLEDGAIEKVLLQSHRDLGALRIEDPLHRERQVVAAGVPWFMALFGRDSLLTSLMSLPLDPSLALGTLRTLAELQGTETEPASEEQPGRILHEVRLGATTNLALGGRSVYFGSIDATPLFVETLAELARWGGLPEEHADLLAAADRAIDWVEKFGDRDGDGFVEYARLNEHGLINQGWKDSWDGINFADGSLAEAPIALCEVQGYVYSAYRSRAELASFAGQLSQARDLEQRAAALKAEFNARFWLPDRGYFAIALDNDKRPVDACASNMGHCLWSGIVDDDKAAQVAERLLSREMFTGWGIRTLASDMGAYNPASYHNGSVWPHDNAIIAAGLMRYGFVEEAQRVIYALFEAAERFDSRLPELFCGFDRSEYAEPVPYPASCSPQAWAAAAPIMMMRTLLRFDPCLPRKEVWLAPTVQETLGAVQLRDIPLAGSRVSLEVSGRGVSITGVPDGLTLRREPRPRAFGMAGGTRS</sequence>
<dbReference type="EMBL" id="JASATX010000001">
    <property type="protein sequence ID" value="MDI2097978.1"/>
    <property type="molecule type" value="Genomic_DNA"/>
</dbReference>
<gene>
    <name evidence="3" type="ORF">QF206_03220</name>
</gene>
<dbReference type="Proteomes" id="UP001321506">
    <property type="component" value="Unassembled WGS sequence"/>
</dbReference>
<evidence type="ECO:0000313" key="4">
    <source>
        <dbReference type="Proteomes" id="UP001321506"/>
    </source>
</evidence>
<comment type="caution">
    <text evidence="3">The sequence shown here is derived from an EMBL/GenBank/DDBJ whole genome shotgun (WGS) entry which is preliminary data.</text>
</comment>
<dbReference type="Gene3D" id="1.50.10.10">
    <property type="match status" value="1"/>
</dbReference>
<dbReference type="InterPro" id="IPR008928">
    <property type="entry name" value="6-hairpin_glycosidase_sf"/>
</dbReference>
<feature type="domain" description="Mannosylglycerate hydrolase MGH1-like glycoside hydrolase" evidence="2">
    <location>
        <begin position="372"/>
        <end position="596"/>
    </location>
</feature>
<protein>
    <submittedName>
        <fullName evidence="3">Glycogen debranching N-terminal domain-containing protein</fullName>
    </submittedName>
</protein>
<feature type="domain" description="Putative glycogen debranching enzyme N-terminal" evidence="1">
    <location>
        <begin position="20"/>
        <end position="199"/>
    </location>
</feature>
<organism evidence="3 4">
    <name type="scientific">Ruicaihuangia caeni</name>
    <dbReference type="NCBI Taxonomy" id="3042517"/>
    <lineage>
        <taxon>Bacteria</taxon>
        <taxon>Bacillati</taxon>
        <taxon>Actinomycetota</taxon>
        <taxon>Actinomycetes</taxon>
        <taxon>Micrococcales</taxon>
        <taxon>Microbacteriaceae</taxon>
        <taxon>Ruicaihuangia</taxon>
    </lineage>
</organism>
<evidence type="ECO:0000259" key="2">
    <source>
        <dbReference type="Pfam" id="PF22422"/>
    </source>
</evidence>
<dbReference type="AlphaFoldDB" id="A0AAW6T6J4"/>
<evidence type="ECO:0000313" key="3">
    <source>
        <dbReference type="EMBL" id="MDI2097978.1"/>
    </source>
</evidence>
<dbReference type="InterPro" id="IPR012341">
    <property type="entry name" value="6hp_glycosidase-like_sf"/>
</dbReference>
<evidence type="ECO:0000259" key="1">
    <source>
        <dbReference type="Pfam" id="PF14742"/>
    </source>
</evidence>
<dbReference type="SUPFAM" id="SSF48208">
    <property type="entry name" value="Six-hairpin glycosidases"/>
    <property type="match status" value="1"/>
</dbReference>
<reference evidence="3 4" key="1">
    <citation type="submission" date="2023-04" db="EMBL/GenBank/DDBJ databases">
        <title>Klugiella caeni sp. nov. isolated from the sludge of biochemical tank.</title>
        <authorList>
            <person name="Geng K."/>
        </authorList>
    </citation>
    <scope>NUCLEOTIDE SEQUENCE [LARGE SCALE GENOMIC DNA]</scope>
    <source>
        <strain evidence="3 4">YN-L-19</strain>
    </source>
</reference>
<proteinExistence type="predicted"/>
<dbReference type="InterPro" id="IPR032856">
    <property type="entry name" value="GDE_N_bis"/>
</dbReference>
<dbReference type="Pfam" id="PF14742">
    <property type="entry name" value="GDE_N_bis"/>
    <property type="match status" value="1"/>
</dbReference>
<dbReference type="GO" id="GO:0005975">
    <property type="term" value="P:carbohydrate metabolic process"/>
    <property type="evidence" value="ECO:0007669"/>
    <property type="project" value="InterPro"/>
</dbReference>